<evidence type="ECO:0000313" key="2">
    <source>
        <dbReference type="EMBL" id="NII08749.1"/>
    </source>
</evidence>
<dbReference type="Proteomes" id="UP000490980">
    <property type="component" value="Unassembled WGS sequence"/>
</dbReference>
<evidence type="ECO:0000313" key="3">
    <source>
        <dbReference type="Proteomes" id="UP000490980"/>
    </source>
</evidence>
<feature type="signal peptide" evidence="1">
    <location>
        <begin position="1"/>
        <end position="20"/>
    </location>
</feature>
<protein>
    <submittedName>
        <fullName evidence="2">DUF4879 domain-containing protein</fullName>
    </submittedName>
</protein>
<name>A0A7X5ZKB8_9GAMM</name>
<keyword evidence="1" id="KW-0732">Signal</keyword>
<accession>A0A7X5ZKB8</accession>
<feature type="chain" id="PRO_5030837314" evidence="1">
    <location>
        <begin position="21"/>
        <end position="180"/>
    </location>
</feature>
<proteinExistence type="predicted"/>
<dbReference type="AlphaFoldDB" id="A0A7X5ZKB8"/>
<dbReference type="InterPro" id="IPR032624">
    <property type="entry name" value="DUF4879"/>
</dbReference>
<keyword evidence="3" id="KW-1185">Reference proteome</keyword>
<evidence type="ECO:0000256" key="1">
    <source>
        <dbReference type="SAM" id="SignalP"/>
    </source>
</evidence>
<dbReference type="Gene3D" id="2.60.40.2870">
    <property type="match status" value="1"/>
</dbReference>
<dbReference type="EMBL" id="JAARLZ010000015">
    <property type="protein sequence ID" value="NII08749.1"/>
    <property type="molecule type" value="Genomic_DNA"/>
</dbReference>
<reference evidence="2 3" key="1">
    <citation type="submission" date="2020-03" db="EMBL/GenBank/DDBJ databases">
        <authorList>
            <person name="Lai Q."/>
        </authorList>
    </citation>
    <scope>NUCLEOTIDE SEQUENCE [LARGE SCALE GENOMIC DNA]</scope>
    <source>
        <strain evidence="2 3">CCUG 25036</strain>
    </source>
</reference>
<organism evidence="2 3">
    <name type="scientific">Luteibacter anthropi</name>
    <dbReference type="NCBI Taxonomy" id="564369"/>
    <lineage>
        <taxon>Bacteria</taxon>
        <taxon>Pseudomonadati</taxon>
        <taxon>Pseudomonadota</taxon>
        <taxon>Gammaproteobacteria</taxon>
        <taxon>Lysobacterales</taxon>
        <taxon>Rhodanobacteraceae</taxon>
        <taxon>Luteibacter</taxon>
    </lineage>
</organism>
<comment type="caution">
    <text evidence="2">The sequence shown here is derived from an EMBL/GenBank/DDBJ whole genome shotgun (WGS) entry which is preliminary data.</text>
</comment>
<dbReference type="Pfam" id="PF16219">
    <property type="entry name" value="DUF4879"/>
    <property type="match status" value="1"/>
</dbReference>
<dbReference type="RefSeq" id="WP_166952154.1">
    <property type="nucleotide sequence ID" value="NZ_JAARLZ010000015.1"/>
</dbReference>
<sequence length="180" mass="19060">MTFRFAVLAAVLTASAVTQAQDLPTSIVTLPPLVQPADAPVQIEAPSPFVVFAPAPALSSIRVYGVGSSNCGWEYPAAGQMTTNCDHGGAQLRVAVLEIGYGSNAIAWMNGGQLPRSAQYASTTVCITGSNYTWPCTAGQTVVGWLNEYNLDGQQSGLFKYQNTSTNAPWNTISTQINIR</sequence>
<gene>
    <name evidence="2" type="ORF">HBF25_20375</name>
</gene>